<accession>A0ABW0RST3</accession>
<organism evidence="2 3">
    <name type="scientific">Massilia aerilata</name>
    <dbReference type="NCBI Taxonomy" id="453817"/>
    <lineage>
        <taxon>Bacteria</taxon>
        <taxon>Pseudomonadati</taxon>
        <taxon>Pseudomonadota</taxon>
        <taxon>Betaproteobacteria</taxon>
        <taxon>Burkholderiales</taxon>
        <taxon>Oxalobacteraceae</taxon>
        <taxon>Telluria group</taxon>
        <taxon>Massilia</taxon>
    </lineage>
</organism>
<proteinExistence type="predicted"/>
<dbReference type="Proteomes" id="UP001596086">
    <property type="component" value="Unassembled WGS sequence"/>
</dbReference>
<dbReference type="EMBL" id="JBHSMZ010000001">
    <property type="protein sequence ID" value="MFC5547101.1"/>
    <property type="molecule type" value="Genomic_DNA"/>
</dbReference>
<evidence type="ECO:0000313" key="2">
    <source>
        <dbReference type="EMBL" id="MFC5547101.1"/>
    </source>
</evidence>
<protein>
    <submittedName>
        <fullName evidence="2">DUF2145 domain-containing protein</fullName>
    </submittedName>
</protein>
<dbReference type="PIRSF" id="PIRSF028477">
    <property type="entry name" value="UCP028477"/>
    <property type="match status" value="1"/>
</dbReference>
<dbReference type="InterPro" id="IPR014547">
    <property type="entry name" value="UCP028477"/>
</dbReference>
<dbReference type="RefSeq" id="WP_379765754.1">
    <property type="nucleotide sequence ID" value="NZ_JBHSMZ010000001.1"/>
</dbReference>
<dbReference type="Pfam" id="PF09916">
    <property type="entry name" value="DUF2145"/>
    <property type="match status" value="1"/>
</dbReference>
<reference evidence="3" key="1">
    <citation type="journal article" date="2019" name="Int. J. Syst. Evol. Microbiol.">
        <title>The Global Catalogue of Microorganisms (GCM) 10K type strain sequencing project: providing services to taxonomists for standard genome sequencing and annotation.</title>
        <authorList>
            <consortium name="The Broad Institute Genomics Platform"/>
            <consortium name="The Broad Institute Genome Sequencing Center for Infectious Disease"/>
            <person name="Wu L."/>
            <person name="Ma J."/>
        </authorList>
    </citation>
    <scope>NUCLEOTIDE SEQUENCE [LARGE SCALE GENOMIC DNA]</scope>
    <source>
        <strain evidence="3">CGMCC 4.5798</strain>
    </source>
</reference>
<sequence>MLSRLAAAALAAICLGASGAAWAGIPAFCERGKEVTAAEQDRVLRFAGAVKRELEASQQSVALISRAGLDLSRFDLLYSHAGVALKDEDSAWTVRQLYYACDESRPRLFDQGVPGFALGADAPGQGHVSLVFLDPDDAGRLEQAARNKPLALALLAGRYSANAYAFGTRYQNCNQWVAEILASAWGAIGSREKPREHAQAWLREQGYEAGPVRLRSRWLMFAGQFVPLVHVDDHPVDDIYAMALRVSVPASIEDFVHRRSPQARRVELCHDTRHIVVHRGWEALGPGCTPGLDDEIIPLDS</sequence>
<keyword evidence="3" id="KW-1185">Reference proteome</keyword>
<feature type="signal peptide" evidence="1">
    <location>
        <begin position="1"/>
        <end position="23"/>
    </location>
</feature>
<gene>
    <name evidence="2" type="ORF">ACFPO9_01065</name>
</gene>
<name>A0ABW0RST3_9BURK</name>
<evidence type="ECO:0000313" key="3">
    <source>
        <dbReference type="Proteomes" id="UP001596086"/>
    </source>
</evidence>
<evidence type="ECO:0000256" key="1">
    <source>
        <dbReference type="SAM" id="SignalP"/>
    </source>
</evidence>
<feature type="chain" id="PRO_5046635440" evidence="1">
    <location>
        <begin position="24"/>
        <end position="301"/>
    </location>
</feature>
<comment type="caution">
    <text evidence="2">The sequence shown here is derived from an EMBL/GenBank/DDBJ whole genome shotgun (WGS) entry which is preliminary data.</text>
</comment>
<keyword evidence="1" id="KW-0732">Signal</keyword>